<name>A0A7X8SG52_9BACT</name>
<dbReference type="Proteomes" id="UP000585050">
    <property type="component" value="Unassembled WGS sequence"/>
</dbReference>
<evidence type="ECO:0008006" key="4">
    <source>
        <dbReference type="Google" id="ProtNLM"/>
    </source>
</evidence>
<protein>
    <recommendedName>
        <fullName evidence="4">Lipocalin-like domain-containing protein</fullName>
    </recommendedName>
</protein>
<reference evidence="2 3" key="1">
    <citation type="submission" date="2020-04" db="EMBL/GenBank/DDBJ databases">
        <title>Flammeovirga sp. SR4, a novel species isolated from seawater.</title>
        <authorList>
            <person name="Wang X."/>
        </authorList>
    </citation>
    <scope>NUCLEOTIDE SEQUENCE [LARGE SCALE GENOMIC DNA]</scope>
    <source>
        <strain evidence="2 3">SR4</strain>
    </source>
</reference>
<evidence type="ECO:0000256" key="1">
    <source>
        <dbReference type="SAM" id="SignalP"/>
    </source>
</evidence>
<dbReference type="EMBL" id="JABAIL010000001">
    <property type="protein sequence ID" value="NLR89634.1"/>
    <property type="molecule type" value="Genomic_DNA"/>
</dbReference>
<dbReference type="AlphaFoldDB" id="A0A7X8SG52"/>
<dbReference type="RefSeq" id="WP_168880328.1">
    <property type="nucleotide sequence ID" value="NZ_JABAIL010000001.1"/>
</dbReference>
<proteinExistence type="predicted"/>
<sequence length="154" mass="16778">MNKYITFSTILFTFSFFLFSCEPDDIANTASAVEGTYQVTAISAKTGQGQADITPKADIDQIVITKTDDRLVKIDFLITTAKVSFGTSTANLLQTTYYDVTVEGNQENGSFRLTKAFSQDNNATLTGSISDNGQLSLQYNIAGTELFLINAVRP</sequence>
<accession>A0A7X8SG52</accession>
<comment type="caution">
    <text evidence="2">The sequence shown here is derived from an EMBL/GenBank/DDBJ whole genome shotgun (WGS) entry which is preliminary data.</text>
</comment>
<feature type="chain" id="PRO_5030626021" description="Lipocalin-like domain-containing protein" evidence="1">
    <location>
        <begin position="21"/>
        <end position="154"/>
    </location>
</feature>
<dbReference type="PROSITE" id="PS51257">
    <property type="entry name" value="PROKAR_LIPOPROTEIN"/>
    <property type="match status" value="1"/>
</dbReference>
<evidence type="ECO:0000313" key="2">
    <source>
        <dbReference type="EMBL" id="NLR89634.1"/>
    </source>
</evidence>
<keyword evidence="3" id="KW-1185">Reference proteome</keyword>
<gene>
    <name evidence="2" type="ORF">HGP29_00370</name>
</gene>
<organism evidence="2 3">
    <name type="scientific">Flammeovirga agarivorans</name>
    <dbReference type="NCBI Taxonomy" id="2726742"/>
    <lineage>
        <taxon>Bacteria</taxon>
        <taxon>Pseudomonadati</taxon>
        <taxon>Bacteroidota</taxon>
        <taxon>Cytophagia</taxon>
        <taxon>Cytophagales</taxon>
        <taxon>Flammeovirgaceae</taxon>
        <taxon>Flammeovirga</taxon>
    </lineage>
</organism>
<keyword evidence="1" id="KW-0732">Signal</keyword>
<evidence type="ECO:0000313" key="3">
    <source>
        <dbReference type="Proteomes" id="UP000585050"/>
    </source>
</evidence>
<feature type="signal peptide" evidence="1">
    <location>
        <begin position="1"/>
        <end position="20"/>
    </location>
</feature>